<accession>A0ABX7FQB3</accession>
<evidence type="ECO:0000256" key="5">
    <source>
        <dbReference type="ARBA" id="ARBA00022989"/>
    </source>
</evidence>
<keyword evidence="5 7" id="KW-1133">Transmembrane helix</keyword>
<keyword evidence="10" id="KW-1185">Reference proteome</keyword>
<dbReference type="PANTHER" id="PTHR32322:SF18">
    <property type="entry name" value="S-ADENOSYLMETHIONINE_S-ADENOSYLHOMOCYSTEINE TRANSPORTER"/>
    <property type="match status" value="1"/>
</dbReference>
<dbReference type="EMBL" id="CP069127">
    <property type="protein sequence ID" value="QRG68291.1"/>
    <property type="molecule type" value="Genomic_DNA"/>
</dbReference>
<evidence type="ECO:0000259" key="8">
    <source>
        <dbReference type="Pfam" id="PF00892"/>
    </source>
</evidence>
<feature type="transmembrane region" description="Helical" evidence="7">
    <location>
        <begin position="283"/>
        <end position="300"/>
    </location>
</feature>
<dbReference type="Proteomes" id="UP000596248">
    <property type="component" value="Chromosome"/>
</dbReference>
<feature type="transmembrane region" description="Helical" evidence="7">
    <location>
        <begin position="135"/>
        <end position="151"/>
    </location>
</feature>
<comment type="subcellular location">
    <subcellularLocation>
        <location evidence="1">Cell membrane</location>
        <topology evidence="1">Multi-pass membrane protein</topology>
    </subcellularLocation>
</comment>
<evidence type="ECO:0000313" key="9">
    <source>
        <dbReference type="EMBL" id="QRG68291.1"/>
    </source>
</evidence>
<sequence length="319" mass="35430">MFGTRLRNNQLFYYGLLVITMLFWGSAFVGSKISVGMVPPTVAALLRFGFATLFMFTLILFITKGKKEKTIPKTHLPRIALLGLIGVALYNLLFFWGLSFSYSSDGSVMIPTSSPIVTALLAVFFLKDKMSRKQYLGLGICLAGGILFFAGVHNDGKLVTQRFLGDLLFLLSACCWGLYTMLGNKVLKQFSPLLVTAYAMLTGTVILFLFALKDLSSIDWGSFDYRFWMIQLYLGIFSTALANWFYYMGVKMIGAARASAFMYCVPVIGLFLSTTLLHETLTIAQLAGSVIMIVGVWFVNRRAKDATLKLHDKGKAIDT</sequence>
<name>A0ABX7FQB3_BRECH</name>
<proteinExistence type="inferred from homology"/>
<feature type="domain" description="EamA" evidence="8">
    <location>
        <begin position="14"/>
        <end position="148"/>
    </location>
</feature>
<evidence type="ECO:0000256" key="2">
    <source>
        <dbReference type="ARBA" id="ARBA00007362"/>
    </source>
</evidence>
<feature type="transmembrane region" description="Helical" evidence="7">
    <location>
        <begin position="108"/>
        <end position="126"/>
    </location>
</feature>
<evidence type="ECO:0000256" key="3">
    <source>
        <dbReference type="ARBA" id="ARBA00022475"/>
    </source>
</evidence>
<feature type="transmembrane region" description="Helical" evidence="7">
    <location>
        <begin position="260"/>
        <end position="277"/>
    </location>
</feature>
<dbReference type="Pfam" id="PF00892">
    <property type="entry name" value="EamA"/>
    <property type="match status" value="2"/>
</dbReference>
<gene>
    <name evidence="9" type="ORF">JNE38_03705</name>
</gene>
<keyword evidence="3" id="KW-1003">Cell membrane</keyword>
<feature type="transmembrane region" description="Helical" evidence="7">
    <location>
        <begin position="193"/>
        <end position="212"/>
    </location>
</feature>
<evidence type="ECO:0000256" key="7">
    <source>
        <dbReference type="SAM" id="Phobius"/>
    </source>
</evidence>
<dbReference type="InterPro" id="IPR050638">
    <property type="entry name" value="AA-Vitamin_Transporters"/>
</dbReference>
<dbReference type="InterPro" id="IPR000620">
    <property type="entry name" value="EamA_dom"/>
</dbReference>
<evidence type="ECO:0000256" key="4">
    <source>
        <dbReference type="ARBA" id="ARBA00022692"/>
    </source>
</evidence>
<keyword evidence="6 7" id="KW-0472">Membrane</keyword>
<protein>
    <submittedName>
        <fullName evidence="9">DMT family transporter</fullName>
    </submittedName>
</protein>
<organism evidence="9 10">
    <name type="scientific">Brevibacillus choshinensis</name>
    <dbReference type="NCBI Taxonomy" id="54911"/>
    <lineage>
        <taxon>Bacteria</taxon>
        <taxon>Bacillati</taxon>
        <taxon>Bacillota</taxon>
        <taxon>Bacilli</taxon>
        <taxon>Bacillales</taxon>
        <taxon>Paenibacillaceae</taxon>
        <taxon>Brevibacillus</taxon>
    </lineage>
</organism>
<comment type="similarity">
    <text evidence="2">Belongs to the EamA transporter family.</text>
</comment>
<dbReference type="RefSeq" id="WP_203355296.1">
    <property type="nucleotide sequence ID" value="NZ_CP069127.1"/>
</dbReference>
<dbReference type="SUPFAM" id="SSF103481">
    <property type="entry name" value="Multidrug resistance efflux transporter EmrE"/>
    <property type="match status" value="2"/>
</dbReference>
<evidence type="ECO:0000256" key="1">
    <source>
        <dbReference type="ARBA" id="ARBA00004651"/>
    </source>
</evidence>
<reference evidence="9 10" key="1">
    <citation type="submission" date="2021-01" db="EMBL/GenBank/DDBJ databases">
        <title>Identification of strong promoters based on the transcriptome of Brevibacillus choshinensis.</title>
        <authorList>
            <person name="Yao D."/>
            <person name="Zhang K."/>
            <person name="Wu J."/>
        </authorList>
    </citation>
    <scope>NUCLEOTIDE SEQUENCE [LARGE SCALE GENOMIC DNA]</scope>
    <source>
        <strain evidence="9 10">HPD31-SP3</strain>
    </source>
</reference>
<dbReference type="PANTHER" id="PTHR32322">
    <property type="entry name" value="INNER MEMBRANE TRANSPORTER"/>
    <property type="match status" value="1"/>
</dbReference>
<feature type="domain" description="EamA" evidence="8">
    <location>
        <begin position="164"/>
        <end position="300"/>
    </location>
</feature>
<evidence type="ECO:0000313" key="10">
    <source>
        <dbReference type="Proteomes" id="UP000596248"/>
    </source>
</evidence>
<feature type="transmembrane region" description="Helical" evidence="7">
    <location>
        <begin position="227"/>
        <end position="248"/>
    </location>
</feature>
<dbReference type="InterPro" id="IPR037185">
    <property type="entry name" value="EmrE-like"/>
</dbReference>
<feature type="transmembrane region" description="Helical" evidence="7">
    <location>
        <begin position="75"/>
        <end position="96"/>
    </location>
</feature>
<feature type="transmembrane region" description="Helical" evidence="7">
    <location>
        <begin position="12"/>
        <end position="30"/>
    </location>
</feature>
<feature type="transmembrane region" description="Helical" evidence="7">
    <location>
        <begin position="42"/>
        <end position="63"/>
    </location>
</feature>
<evidence type="ECO:0000256" key="6">
    <source>
        <dbReference type="ARBA" id="ARBA00023136"/>
    </source>
</evidence>
<keyword evidence="4 7" id="KW-0812">Transmembrane</keyword>
<feature type="transmembrane region" description="Helical" evidence="7">
    <location>
        <begin position="163"/>
        <end position="181"/>
    </location>
</feature>